<protein>
    <submittedName>
        <fullName evidence="2">Interferon a3</fullName>
    </submittedName>
</protein>
<proteinExistence type="predicted"/>
<comment type="caution">
    <text evidence="2">The sequence shown here is derived from an EMBL/GenBank/DDBJ whole genome shotgun (WGS) entry which is preliminary data.</text>
</comment>
<gene>
    <name evidence="2" type="primary">ifna3_1</name>
    <name evidence="2" type="ORF">N1851_013493</name>
</gene>
<sequence length="106" mass="11915">MLSWILVALLFLCSGVVGTVRSCDWLRQYGNLSNNSMWLLTQMGGEITDQECPVSFPESFYRHVRKAESGFGFIDPKTRFTSSIRVTGPGGELVHLGTRRRSWTAV</sequence>
<feature type="signal peptide" evidence="1">
    <location>
        <begin position="1"/>
        <end position="18"/>
    </location>
</feature>
<organism evidence="2 3">
    <name type="scientific">Merluccius polli</name>
    <name type="common">Benguela hake</name>
    <name type="synonym">Merluccius cadenati</name>
    <dbReference type="NCBI Taxonomy" id="89951"/>
    <lineage>
        <taxon>Eukaryota</taxon>
        <taxon>Metazoa</taxon>
        <taxon>Chordata</taxon>
        <taxon>Craniata</taxon>
        <taxon>Vertebrata</taxon>
        <taxon>Euteleostomi</taxon>
        <taxon>Actinopterygii</taxon>
        <taxon>Neopterygii</taxon>
        <taxon>Teleostei</taxon>
        <taxon>Neoteleostei</taxon>
        <taxon>Acanthomorphata</taxon>
        <taxon>Zeiogadaria</taxon>
        <taxon>Gadariae</taxon>
        <taxon>Gadiformes</taxon>
        <taxon>Gadoidei</taxon>
        <taxon>Merlucciidae</taxon>
        <taxon>Merluccius</taxon>
    </lineage>
</organism>
<feature type="chain" id="PRO_5041397934" evidence="1">
    <location>
        <begin position="19"/>
        <end position="106"/>
    </location>
</feature>
<dbReference type="Gene3D" id="1.20.1250.10">
    <property type="match status" value="1"/>
</dbReference>
<dbReference type="AlphaFoldDB" id="A0AA47MV13"/>
<keyword evidence="3" id="KW-1185">Reference proteome</keyword>
<keyword evidence="1" id="KW-0732">Signal</keyword>
<reference evidence="2" key="1">
    <citation type="journal article" date="2023" name="Front. Mar. Sci.">
        <title>A new Merluccius polli reference genome to investigate the effects of global change in West African waters.</title>
        <authorList>
            <person name="Mateo J.L."/>
            <person name="Blanco-Fernandez C."/>
            <person name="Garcia-Vazquez E."/>
            <person name="Machado-Schiaffino G."/>
        </authorList>
    </citation>
    <scope>NUCLEOTIDE SEQUENCE</scope>
    <source>
        <strain evidence="2">C29</strain>
        <tissue evidence="2">Fin</tissue>
    </source>
</reference>
<evidence type="ECO:0000313" key="3">
    <source>
        <dbReference type="Proteomes" id="UP001174136"/>
    </source>
</evidence>
<dbReference type="EMBL" id="JAOPHQ010002343">
    <property type="protein sequence ID" value="KAK0147163.1"/>
    <property type="molecule type" value="Genomic_DNA"/>
</dbReference>
<accession>A0AA47MV13</accession>
<name>A0AA47MV13_MERPO</name>
<evidence type="ECO:0000256" key="1">
    <source>
        <dbReference type="SAM" id="SignalP"/>
    </source>
</evidence>
<dbReference type="Proteomes" id="UP001174136">
    <property type="component" value="Unassembled WGS sequence"/>
</dbReference>
<evidence type="ECO:0000313" key="2">
    <source>
        <dbReference type="EMBL" id="KAK0147163.1"/>
    </source>
</evidence>
<dbReference type="InterPro" id="IPR009079">
    <property type="entry name" value="4_helix_cytokine-like_core"/>
</dbReference>